<dbReference type="STRING" id="55661.A0A091G380"/>
<sequence length="129" mass="14472">MLFEAGGYLDAVARTCENIRCIILYSSYSPCNEVPHCCVSKIYNFSLKYPEITLCIYFSQLYHTQAGCPSAAWNREALRSLWSLWPRVTLQRPPGELWPSLLCPFVCGIPGSTLSHPTPPLRTSAEGQN</sequence>
<dbReference type="Gene3D" id="3.40.140.10">
    <property type="entry name" value="Cytidine Deaminase, domain 2"/>
    <property type="match status" value="1"/>
</dbReference>
<dbReference type="PANTHER" id="PTHR35672:SF1">
    <property type="entry name" value="C-U-EDITING ENZYME APOBEC-4-RELATED"/>
    <property type="match status" value="1"/>
</dbReference>
<protein>
    <submittedName>
        <fullName evidence="1">Putative C-&gt;U-editing enzyme APOBEC-4</fullName>
    </submittedName>
</protein>
<proteinExistence type="predicted"/>
<keyword evidence="2" id="KW-1185">Reference proteome</keyword>
<dbReference type="PANTHER" id="PTHR35672">
    <property type="entry name" value="C-U-EDITING ENZYME APOBEC-4-RELATED"/>
    <property type="match status" value="1"/>
</dbReference>
<dbReference type="Proteomes" id="UP000053760">
    <property type="component" value="Unassembled WGS sequence"/>
</dbReference>
<evidence type="ECO:0000313" key="2">
    <source>
        <dbReference type="Proteomes" id="UP000053760"/>
    </source>
</evidence>
<dbReference type="AlphaFoldDB" id="A0A091G380"/>
<reference evidence="1 2" key="1">
    <citation type="submission" date="2014-04" db="EMBL/GenBank/DDBJ databases">
        <title>Genome evolution of avian class.</title>
        <authorList>
            <person name="Zhang G."/>
            <person name="Li C."/>
        </authorList>
    </citation>
    <scope>NUCLEOTIDE SEQUENCE [LARGE SCALE GENOMIC DNA]</scope>
    <source>
        <strain evidence="1">BGI_N303</strain>
    </source>
</reference>
<gene>
    <name evidence="1" type="ORF">N303_04931</name>
</gene>
<dbReference type="InterPro" id="IPR038953">
    <property type="entry name" value="APOBEC4"/>
</dbReference>
<accession>A0A091G380</accession>
<organism evidence="1 2">
    <name type="scientific">Cuculus canorus</name>
    <name type="common">Common cuckoo</name>
    <dbReference type="NCBI Taxonomy" id="55661"/>
    <lineage>
        <taxon>Eukaryota</taxon>
        <taxon>Metazoa</taxon>
        <taxon>Chordata</taxon>
        <taxon>Craniata</taxon>
        <taxon>Vertebrata</taxon>
        <taxon>Euteleostomi</taxon>
        <taxon>Archelosauria</taxon>
        <taxon>Archosauria</taxon>
        <taxon>Dinosauria</taxon>
        <taxon>Saurischia</taxon>
        <taxon>Theropoda</taxon>
        <taxon>Coelurosauria</taxon>
        <taxon>Aves</taxon>
        <taxon>Neognathae</taxon>
        <taxon>Neoaves</taxon>
        <taxon>Otidimorphae</taxon>
        <taxon>Cuculiformes</taxon>
        <taxon>Cuculidae</taxon>
        <taxon>Cuculus</taxon>
    </lineage>
</organism>
<feature type="non-terminal residue" evidence="1">
    <location>
        <position position="129"/>
    </location>
</feature>
<dbReference type="EMBL" id="KL447642">
    <property type="protein sequence ID" value="KFO75589.1"/>
    <property type="molecule type" value="Genomic_DNA"/>
</dbReference>
<name>A0A091G380_CUCCA</name>
<evidence type="ECO:0000313" key="1">
    <source>
        <dbReference type="EMBL" id="KFO75589.1"/>
    </source>
</evidence>
<dbReference type="Pfam" id="PF18775">
    <property type="entry name" value="APOBEC4"/>
    <property type="match status" value="1"/>
</dbReference>